<organism evidence="1 2">
    <name type="scientific">Coemansia spiralis</name>
    <dbReference type="NCBI Taxonomy" id="417178"/>
    <lineage>
        <taxon>Eukaryota</taxon>
        <taxon>Fungi</taxon>
        <taxon>Fungi incertae sedis</taxon>
        <taxon>Zoopagomycota</taxon>
        <taxon>Kickxellomycotina</taxon>
        <taxon>Kickxellomycetes</taxon>
        <taxon>Kickxellales</taxon>
        <taxon>Kickxellaceae</taxon>
        <taxon>Coemansia</taxon>
    </lineage>
</organism>
<proteinExistence type="predicted"/>
<comment type="caution">
    <text evidence="1">The sequence shown here is derived from an EMBL/GenBank/DDBJ whole genome shotgun (WGS) entry which is preliminary data.</text>
</comment>
<name>A0A9W8GE51_9FUNG</name>
<dbReference type="OrthoDB" id="10520162at2759"/>
<keyword evidence="2" id="KW-1185">Reference proteome</keyword>
<sequence length="129" mass="14700">KIAEAIIDCVVGISPPLLIDTKYDGYDERLLLLVPLLGVCHSLRTIVYSRYCQEYEIHLGYVDDPAAITCCLWPPSLREPENTEYSLAKELRIVLDIWEVIEGKVLEMLQCIFDPGSVFSMARTFSLQF</sequence>
<evidence type="ECO:0000313" key="2">
    <source>
        <dbReference type="Proteomes" id="UP001151516"/>
    </source>
</evidence>
<reference evidence="1" key="1">
    <citation type="submission" date="2022-07" db="EMBL/GenBank/DDBJ databases">
        <title>Phylogenomic reconstructions and comparative analyses of Kickxellomycotina fungi.</title>
        <authorList>
            <person name="Reynolds N.K."/>
            <person name="Stajich J.E."/>
            <person name="Barry K."/>
            <person name="Grigoriev I.V."/>
            <person name="Crous P."/>
            <person name="Smith M.E."/>
        </authorList>
    </citation>
    <scope>NUCLEOTIDE SEQUENCE</scope>
    <source>
        <strain evidence="1">CBS 109367</strain>
    </source>
</reference>
<dbReference type="AlphaFoldDB" id="A0A9W8GE51"/>
<feature type="non-terminal residue" evidence="1">
    <location>
        <position position="1"/>
    </location>
</feature>
<gene>
    <name evidence="1" type="ORF">IWW39_006014</name>
</gene>
<dbReference type="EMBL" id="JANBTX010000422">
    <property type="protein sequence ID" value="KAJ2682407.1"/>
    <property type="molecule type" value="Genomic_DNA"/>
</dbReference>
<feature type="non-terminal residue" evidence="1">
    <location>
        <position position="129"/>
    </location>
</feature>
<accession>A0A9W8GE51</accession>
<protein>
    <submittedName>
        <fullName evidence="1">Uncharacterized protein</fullName>
    </submittedName>
</protein>
<evidence type="ECO:0000313" key="1">
    <source>
        <dbReference type="EMBL" id="KAJ2682407.1"/>
    </source>
</evidence>
<dbReference type="Proteomes" id="UP001151516">
    <property type="component" value="Unassembled WGS sequence"/>
</dbReference>